<dbReference type="AlphaFoldDB" id="A0A1W0VYK8"/>
<organism evidence="2 3">
    <name type="scientific">Sorghum bicolor</name>
    <name type="common">Sorghum</name>
    <name type="synonym">Sorghum vulgare</name>
    <dbReference type="NCBI Taxonomy" id="4558"/>
    <lineage>
        <taxon>Eukaryota</taxon>
        <taxon>Viridiplantae</taxon>
        <taxon>Streptophyta</taxon>
        <taxon>Embryophyta</taxon>
        <taxon>Tracheophyta</taxon>
        <taxon>Spermatophyta</taxon>
        <taxon>Magnoliopsida</taxon>
        <taxon>Liliopsida</taxon>
        <taxon>Poales</taxon>
        <taxon>Poaceae</taxon>
        <taxon>PACMAD clade</taxon>
        <taxon>Panicoideae</taxon>
        <taxon>Andropogonodae</taxon>
        <taxon>Andropogoneae</taxon>
        <taxon>Sorghinae</taxon>
        <taxon>Sorghum</taxon>
    </lineage>
</organism>
<dbReference type="InParanoid" id="A0A1W0VYK8"/>
<feature type="chain" id="PRO_5010694283" description="Secreted protein" evidence="1">
    <location>
        <begin position="22"/>
        <end position="104"/>
    </location>
</feature>
<proteinExistence type="predicted"/>
<name>A0A1W0VYK8_SORBI</name>
<dbReference type="Gramene" id="OQU87204">
    <property type="protein sequence ID" value="OQU87204"/>
    <property type="gene ID" value="SORBI_3003G232001"/>
</dbReference>
<feature type="signal peptide" evidence="1">
    <location>
        <begin position="1"/>
        <end position="21"/>
    </location>
</feature>
<reference evidence="3" key="2">
    <citation type="journal article" date="2018" name="Plant J.">
        <title>The Sorghum bicolor reference genome: improved assembly, gene annotations, a transcriptome atlas, and signatures of genome organization.</title>
        <authorList>
            <person name="McCormick R.F."/>
            <person name="Truong S.K."/>
            <person name="Sreedasyam A."/>
            <person name="Jenkins J."/>
            <person name="Shu S."/>
            <person name="Sims D."/>
            <person name="Kennedy M."/>
            <person name="Amirebrahimi M."/>
            <person name="Weers B.D."/>
            <person name="McKinley B."/>
            <person name="Mattison A."/>
            <person name="Morishige D.T."/>
            <person name="Grimwood J."/>
            <person name="Schmutz J."/>
            <person name="Mullet J.E."/>
        </authorList>
    </citation>
    <scope>NUCLEOTIDE SEQUENCE [LARGE SCALE GENOMIC DNA]</scope>
    <source>
        <strain evidence="3">cv. BTx623</strain>
    </source>
</reference>
<protein>
    <recommendedName>
        <fullName evidence="4">Secreted protein</fullName>
    </recommendedName>
</protein>
<sequence length="104" mass="11466">MRPWLPPWLAVASLLHPGVHLLEPSGLLPHPARLILPSTQRRPSSIPTSSPTRTADLVSFSLTPARSMEHERDPWRCPSSPTPVAMVLPAPIPHPIVAEPRQCR</sequence>
<keyword evidence="1" id="KW-0732">Signal</keyword>
<gene>
    <name evidence="2" type="ORF">SORBI_3003G232001</name>
</gene>
<evidence type="ECO:0000256" key="1">
    <source>
        <dbReference type="SAM" id="SignalP"/>
    </source>
</evidence>
<evidence type="ECO:0008006" key="4">
    <source>
        <dbReference type="Google" id="ProtNLM"/>
    </source>
</evidence>
<reference evidence="2 3" key="1">
    <citation type="journal article" date="2009" name="Nature">
        <title>The Sorghum bicolor genome and the diversification of grasses.</title>
        <authorList>
            <person name="Paterson A.H."/>
            <person name="Bowers J.E."/>
            <person name="Bruggmann R."/>
            <person name="Dubchak I."/>
            <person name="Grimwood J."/>
            <person name="Gundlach H."/>
            <person name="Haberer G."/>
            <person name="Hellsten U."/>
            <person name="Mitros T."/>
            <person name="Poliakov A."/>
            <person name="Schmutz J."/>
            <person name="Spannagl M."/>
            <person name="Tang H."/>
            <person name="Wang X."/>
            <person name="Wicker T."/>
            <person name="Bharti A.K."/>
            <person name="Chapman J."/>
            <person name="Feltus F.A."/>
            <person name="Gowik U."/>
            <person name="Grigoriev I.V."/>
            <person name="Lyons E."/>
            <person name="Maher C.A."/>
            <person name="Martis M."/>
            <person name="Narechania A."/>
            <person name="Otillar R.P."/>
            <person name="Penning B.W."/>
            <person name="Salamov A.A."/>
            <person name="Wang Y."/>
            <person name="Zhang L."/>
            <person name="Carpita N.C."/>
            <person name="Freeling M."/>
            <person name="Gingle A.R."/>
            <person name="Hash C.T."/>
            <person name="Keller B."/>
            <person name="Klein P."/>
            <person name="Kresovich S."/>
            <person name="McCann M.C."/>
            <person name="Ming R."/>
            <person name="Peterson D.G."/>
            <person name="Mehboob-ur-Rahman"/>
            <person name="Ware D."/>
            <person name="Westhoff P."/>
            <person name="Mayer K.F."/>
            <person name="Messing J."/>
            <person name="Rokhsar D.S."/>
        </authorList>
    </citation>
    <scope>NUCLEOTIDE SEQUENCE [LARGE SCALE GENOMIC DNA]</scope>
    <source>
        <strain evidence="3">cv. BTx623</strain>
    </source>
</reference>
<dbReference type="Proteomes" id="UP000000768">
    <property type="component" value="Chromosome 3"/>
</dbReference>
<accession>A0A1W0VYK8</accession>
<evidence type="ECO:0000313" key="2">
    <source>
        <dbReference type="EMBL" id="OQU87204.1"/>
    </source>
</evidence>
<dbReference type="EMBL" id="CM000762">
    <property type="protein sequence ID" value="OQU87204.1"/>
    <property type="molecule type" value="Genomic_DNA"/>
</dbReference>
<keyword evidence="3" id="KW-1185">Reference proteome</keyword>
<evidence type="ECO:0000313" key="3">
    <source>
        <dbReference type="Proteomes" id="UP000000768"/>
    </source>
</evidence>